<keyword evidence="5" id="KW-0675">Receptor</keyword>
<dbReference type="PANTHER" id="PTHR21421">
    <property type="entry name" value="GUSTATORY RECEPTOR"/>
    <property type="match status" value="1"/>
</dbReference>
<reference evidence="7 8" key="1">
    <citation type="submission" date="2024-02" db="EMBL/GenBank/DDBJ databases">
        <title>Chromosome-scale genome assembly of the rough periwinkle Littorina saxatilis.</title>
        <authorList>
            <person name="De Jode A."/>
            <person name="Faria R."/>
            <person name="Formenti G."/>
            <person name="Sims Y."/>
            <person name="Smith T.P."/>
            <person name="Tracey A."/>
            <person name="Wood J.M.D."/>
            <person name="Zagrodzka Z.B."/>
            <person name="Johannesson K."/>
            <person name="Butlin R.K."/>
            <person name="Leder E.H."/>
        </authorList>
    </citation>
    <scope>NUCLEOTIDE SEQUENCE [LARGE SCALE GENOMIC DNA]</scope>
    <source>
        <strain evidence="7">Snail1</strain>
        <tissue evidence="7">Muscle</tissue>
    </source>
</reference>
<protein>
    <recommendedName>
        <fullName evidence="9">Gustatory receptor</fullName>
    </recommendedName>
</protein>
<dbReference type="AlphaFoldDB" id="A0AAN9BPB0"/>
<dbReference type="GO" id="GO:0038023">
    <property type="term" value="F:signaling receptor activity"/>
    <property type="evidence" value="ECO:0007669"/>
    <property type="project" value="UniProtKB-ARBA"/>
</dbReference>
<evidence type="ECO:0000256" key="1">
    <source>
        <dbReference type="ARBA" id="ARBA00004141"/>
    </source>
</evidence>
<keyword evidence="2 6" id="KW-0812">Transmembrane</keyword>
<evidence type="ECO:0000256" key="6">
    <source>
        <dbReference type="SAM" id="Phobius"/>
    </source>
</evidence>
<evidence type="ECO:0000313" key="7">
    <source>
        <dbReference type="EMBL" id="KAK7108795.1"/>
    </source>
</evidence>
<proteinExistence type="predicted"/>
<evidence type="ECO:0000256" key="5">
    <source>
        <dbReference type="ARBA" id="ARBA00023170"/>
    </source>
</evidence>
<evidence type="ECO:0008006" key="9">
    <source>
        <dbReference type="Google" id="ProtNLM"/>
    </source>
</evidence>
<dbReference type="Pfam" id="PF08395">
    <property type="entry name" value="7tm_7"/>
    <property type="match status" value="1"/>
</dbReference>
<name>A0AAN9BPB0_9CAEN</name>
<keyword evidence="8" id="KW-1185">Reference proteome</keyword>
<evidence type="ECO:0000256" key="2">
    <source>
        <dbReference type="ARBA" id="ARBA00022692"/>
    </source>
</evidence>
<keyword evidence="4 6" id="KW-0472">Membrane</keyword>
<dbReference type="InterPro" id="IPR013604">
    <property type="entry name" value="7TM_chemorcpt"/>
</dbReference>
<dbReference type="GO" id="GO:0050909">
    <property type="term" value="P:sensory perception of taste"/>
    <property type="evidence" value="ECO:0007669"/>
    <property type="project" value="InterPro"/>
</dbReference>
<dbReference type="GO" id="GO:0051606">
    <property type="term" value="P:detection of stimulus"/>
    <property type="evidence" value="ECO:0007669"/>
    <property type="project" value="UniProtKB-ARBA"/>
</dbReference>
<evidence type="ECO:0000256" key="3">
    <source>
        <dbReference type="ARBA" id="ARBA00022989"/>
    </source>
</evidence>
<keyword evidence="3 6" id="KW-1133">Transmembrane helix</keyword>
<dbReference type="GO" id="GO:0016020">
    <property type="term" value="C:membrane"/>
    <property type="evidence" value="ECO:0007669"/>
    <property type="project" value="UniProtKB-SubCell"/>
</dbReference>
<dbReference type="PANTHER" id="PTHR21421:SF29">
    <property type="entry name" value="GUSTATORY RECEPTOR 5A FOR TREHALOSE-RELATED"/>
    <property type="match status" value="1"/>
</dbReference>
<gene>
    <name evidence="7" type="ORF">V1264_016462</name>
</gene>
<feature type="transmembrane region" description="Helical" evidence="6">
    <location>
        <begin position="57"/>
        <end position="77"/>
    </location>
</feature>
<evidence type="ECO:0000256" key="4">
    <source>
        <dbReference type="ARBA" id="ARBA00023136"/>
    </source>
</evidence>
<sequence length="219" mass="24171">MSVWRMLKIEANAIVESLEVQPIEALKEAPEVIENIRLRHADLCHVISRANQFLSHILAAFYGTGMTCILLVIHGLINNEFTIADLVNMGSLSFSFVFYLVVITTTGAALNMKMHEPVDFLFRLDVQRMTGKGTEIVSTFLSRLQGAPIGFHVYNLFTVDTSTVMMICGTILTYVLVIVQFKPGANVQCCASSSTDQALPVTLANTQYPAYANTTDIET</sequence>
<organism evidence="7 8">
    <name type="scientific">Littorina saxatilis</name>
    <dbReference type="NCBI Taxonomy" id="31220"/>
    <lineage>
        <taxon>Eukaryota</taxon>
        <taxon>Metazoa</taxon>
        <taxon>Spiralia</taxon>
        <taxon>Lophotrochozoa</taxon>
        <taxon>Mollusca</taxon>
        <taxon>Gastropoda</taxon>
        <taxon>Caenogastropoda</taxon>
        <taxon>Littorinimorpha</taxon>
        <taxon>Littorinoidea</taxon>
        <taxon>Littorinidae</taxon>
        <taxon>Littorina</taxon>
    </lineage>
</organism>
<feature type="transmembrane region" description="Helical" evidence="6">
    <location>
        <begin position="89"/>
        <end position="110"/>
    </location>
</feature>
<comment type="caution">
    <text evidence="7">The sequence shown here is derived from an EMBL/GenBank/DDBJ whole genome shotgun (WGS) entry which is preliminary data.</text>
</comment>
<evidence type="ECO:0000313" key="8">
    <source>
        <dbReference type="Proteomes" id="UP001374579"/>
    </source>
</evidence>
<accession>A0AAN9BPB0</accession>
<dbReference type="Proteomes" id="UP001374579">
    <property type="component" value="Unassembled WGS sequence"/>
</dbReference>
<comment type="subcellular location">
    <subcellularLocation>
        <location evidence="1">Membrane</location>
        <topology evidence="1">Multi-pass membrane protein</topology>
    </subcellularLocation>
</comment>
<dbReference type="EMBL" id="JBAMIC010000004">
    <property type="protein sequence ID" value="KAK7108795.1"/>
    <property type="molecule type" value="Genomic_DNA"/>
</dbReference>